<accession>C9PPP1</accession>
<proteinExistence type="predicted"/>
<sequence length="41" mass="4795">MKAQVNTCAFFVLIKILKKFNRTFFNPFSLLQWQSSAVQAK</sequence>
<reference evidence="1 2" key="1">
    <citation type="submission" date="2009-10" db="EMBL/GenBank/DDBJ databases">
        <authorList>
            <person name="Muzny D."/>
            <person name="Qin X."/>
            <person name="Deng J."/>
            <person name="Jiang H."/>
            <person name="Liu Y."/>
            <person name="Qu J."/>
            <person name="Song X.-Z."/>
            <person name="Zhang L."/>
            <person name="Thornton R."/>
            <person name="Coyle M."/>
            <person name="Francisco L."/>
            <person name="Jackson L."/>
            <person name="Javaid M."/>
            <person name="Korchina V."/>
            <person name="Kovar C."/>
            <person name="Mata R."/>
            <person name="Mathew T."/>
            <person name="Ngo R."/>
            <person name="Nguyen L."/>
            <person name="Nguyen N."/>
            <person name="Okwuonu G."/>
            <person name="Ongeri F."/>
            <person name="Pham C."/>
            <person name="Simmons D."/>
            <person name="Wilczek-Boney K."/>
            <person name="Hale W."/>
            <person name="Jakkamsetti A."/>
            <person name="Pham P."/>
            <person name="Ruth R."/>
            <person name="San Lucas F."/>
            <person name="Warren J."/>
            <person name="Zhang J."/>
            <person name="Zhao Z."/>
            <person name="Zhou C."/>
            <person name="Zhu D."/>
            <person name="Lee S."/>
            <person name="Bess C."/>
            <person name="Blankenburg K."/>
            <person name="Forbes L."/>
            <person name="Fu Q."/>
            <person name="Gubbala S."/>
            <person name="Hirani K."/>
            <person name="Jayaseelan J.C."/>
            <person name="Lara F."/>
            <person name="Munidasa M."/>
            <person name="Palculict T."/>
            <person name="Patil S."/>
            <person name="Pu L.-L."/>
            <person name="Saada N."/>
            <person name="Tang L."/>
            <person name="Weissenberger G."/>
            <person name="Zhu Y."/>
            <person name="Hemphill L."/>
            <person name="Shang Y."/>
            <person name="Youmans B."/>
            <person name="Ayvaz T."/>
            <person name="Ross M."/>
            <person name="Santibanez J."/>
            <person name="Aqrawi P."/>
            <person name="Gross S."/>
            <person name="Joshi V."/>
            <person name="Fowler G."/>
            <person name="Nazareth L."/>
            <person name="Reid J."/>
            <person name="Worley K."/>
            <person name="Petrosino J."/>
            <person name="Highlander S."/>
            <person name="Gibbs R."/>
        </authorList>
    </citation>
    <scope>NUCLEOTIDE SEQUENCE [LARGE SCALE GENOMIC DNA]</scope>
    <source>
        <strain evidence="1 2">ATCC 43325</strain>
    </source>
</reference>
<evidence type="ECO:0000313" key="1">
    <source>
        <dbReference type="EMBL" id="EEX50342.1"/>
    </source>
</evidence>
<dbReference type="Proteomes" id="UP000005519">
    <property type="component" value="Unassembled WGS sequence"/>
</dbReference>
<gene>
    <name evidence="1" type="ORF">HMPREF0621_0965</name>
</gene>
<dbReference type="STRING" id="667128.HMPREF0621_0965"/>
<dbReference type="EMBL" id="ACZR01000011">
    <property type="protein sequence ID" value="EEX50342.1"/>
    <property type="molecule type" value="Genomic_DNA"/>
</dbReference>
<dbReference type="AlphaFoldDB" id="C9PPP1"/>
<evidence type="ECO:0000313" key="2">
    <source>
        <dbReference type="Proteomes" id="UP000005519"/>
    </source>
</evidence>
<comment type="caution">
    <text evidence="1">The sequence shown here is derived from an EMBL/GenBank/DDBJ whole genome shotgun (WGS) entry which is preliminary data.</text>
</comment>
<protein>
    <submittedName>
        <fullName evidence="1">Uncharacterized protein</fullName>
    </submittedName>
</protein>
<keyword evidence="2" id="KW-1185">Reference proteome</keyword>
<organism evidence="1 2">
    <name type="scientific">Pasteurella dagmatis ATCC 43325</name>
    <dbReference type="NCBI Taxonomy" id="667128"/>
    <lineage>
        <taxon>Bacteria</taxon>
        <taxon>Pseudomonadati</taxon>
        <taxon>Pseudomonadota</taxon>
        <taxon>Gammaproteobacteria</taxon>
        <taxon>Pasteurellales</taxon>
        <taxon>Pasteurellaceae</taxon>
        <taxon>Pasteurella</taxon>
    </lineage>
</organism>
<dbReference type="HOGENOM" id="CLU_3274096_0_0_6"/>
<name>C9PPP1_9PAST</name>